<feature type="transmembrane region" description="Helical" evidence="8">
    <location>
        <begin position="28"/>
        <end position="49"/>
    </location>
</feature>
<keyword evidence="4 8" id="KW-0812">Transmembrane</keyword>
<reference evidence="10 11" key="1">
    <citation type="submission" date="2022-02" db="EMBL/GenBank/DDBJ databases">
        <title>Comparative genomics of the first Antarctic Pseudomonas spp. capable of biotransforming 2,4,6-Trinitrotoluene.</title>
        <authorList>
            <person name="Cabrera M.A."/>
            <person name="Marquez S.L."/>
            <person name="Perez-Donoso J.M."/>
        </authorList>
    </citation>
    <scope>NUCLEOTIDE SEQUENCE [LARGE SCALE GENOMIC DNA]</scope>
    <source>
        <strain evidence="10 11">TNT11</strain>
    </source>
</reference>
<keyword evidence="5 8" id="KW-1133">Transmembrane helix</keyword>
<dbReference type="PANTHER" id="PTHR30329:SF20">
    <property type="entry name" value="EXPORTED PROTEIN"/>
    <property type="match status" value="1"/>
</dbReference>
<comment type="subcellular location">
    <subcellularLocation>
        <location evidence="1">Cell membrane</location>
        <topology evidence="1">Single-pass membrane protein</topology>
    </subcellularLocation>
</comment>
<keyword evidence="3" id="KW-1003">Cell membrane</keyword>
<keyword evidence="6 7" id="KW-0472">Membrane</keyword>
<evidence type="ECO:0000256" key="2">
    <source>
        <dbReference type="ARBA" id="ARBA00008914"/>
    </source>
</evidence>
<dbReference type="PANTHER" id="PTHR30329">
    <property type="entry name" value="STATOR ELEMENT OF FLAGELLAR MOTOR COMPLEX"/>
    <property type="match status" value="1"/>
</dbReference>
<evidence type="ECO:0000256" key="7">
    <source>
        <dbReference type="PROSITE-ProRule" id="PRU00473"/>
    </source>
</evidence>
<feature type="domain" description="OmpA-like" evidence="9">
    <location>
        <begin position="142"/>
        <end position="260"/>
    </location>
</feature>
<comment type="caution">
    <text evidence="10">The sequence shown here is derived from an EMBL/GenBank/DDBJ whole genome shotgun (WGS) entry which is preliminary data.</text>
</comment>
<dbReference type="InterPro" id="IPR025713">
    <property type="entry name" value="MotB-like_N_dom"/>
</dbReference>
<evidence type="ECO:0000256" key="6">
    <source>
        <dbReference type="ARBA" id="ARBA00023136"/>
    </source>
</evidence>
<organism evidence="10 11">
    <name type="scientific">Pseudomonas emilianonis</name>
    <dbReference type="NCBI Taxonomy" id="2915812"/>
    <lineage>
        <taxon>Bacteria</taxon>
        <taxon>Pseudomonadati</taxon>
        <taxon>Pseudomonadota</taxon>
        <taxon>Gammaproteobacteria</taxon>
        <taxon>Pseudomonadales</taxon>
        <taxon>Pseudomonadaceae</taxon>
        <taxon>Pseudomonas</taxon>
    </lineage>
</organism>
<evidence type="ECO:0000313" key="11">
    <source>
        <dbReference type="Proteomes" id="UP001317085"/>
    </source>
</evidence>
<gene>
    <name evidence="10" type="ORF">L9Z73_02710</name>
</gene>
<accession>A0ABT0ECU1</accession>
<dbReference type="Pfam" id="PF13677">
    <property type="entry name" value="MotB_plug"/>
    <property type="match status" value="1"/>
</dbReference>
<evidence type="ECO:0000256" key="4">
    <source>
        <dbReference type="ARBA" id="ARBA00022692"/>
    </source>
</evidence>
<evidence type="ECO:0000259" key="9">
    <source>
        <dbReference type="PROSITE" id="PS51123"/>
    </source>
</evidence>
<dbReference type="InterPro" id="IPR006665">
    <property type="entry name" value="OmpA-like"/>
</dbReference>
<dbReference type="InterPro" id="IPR050330">
    <property type="entry name" value="Bact_OuterMem_StrucFunc"/>
</dbReference>
<comment type="similarity">
    <text evidence="2">Belongs to the MotB family.</text>
</comment>
<dbReference type="SUPFAM" id="SSF103088">
    <property type="entry name" value="OmpA-like"/>
    <property type="match status" value="1"/>
</dbReference>
<name>A0ABT0ECU1_9PSED</name>
<keyword evidence="11" id="KW-1185">Reference proteome</keyword>
<evidence type="ECO:0000256" key="8">
    <source>
        <dbReference type="SAM" id="Phobius"/>
    </source>
</evidence>
<dbReference type="CDD" id="cd07185">
    <property type="entry name" value="OmpA_C-like"/>
    <property type="match status" value="1"/>
</dbReference>
<evidence type="ECO:0000256" key="5">
    <source>
        <dbReference type="ARBA" id="ARBA00022989"/>
    </source>
</evidence>
<dbReference type="PROSITE" id="PS51123">
    <property type="entry name" value="OMPA_2"/>
    <property type="match status" value="1"/>
</dbReference>
<proteinExistence type="inferred from homology"/>
<dbReference type="RefSeq" id="WP_247396099.1">
    <property type="nucleotide sequence ID" value="NZ_JAKNRV010000011.1"/>
</dbReference>
<dbReference type="Pfam" id="PF00691">
    <property type="entry name" value="OmpA"/>
    <property type="match status" value="1"/>
</dbReference>
<dbReference type="InterPro" id="IPR036737">
    <property type="entry name" value="OmpA-like_sf"/>
</dbReference>
<sequence length="260" mass="27868">MTAITRNQAAAIASGTLPVEDPGGETWMMTYLDMMTLLLVMTMAMLALAGKSHELARHSAKLTVAPVFSAKSLTSIDPPGALLRVHQAPAPVVEAEPAPVVAVEPEPVTVVEPEPPKPTTQDLLNELPLDKLGNDIEVVTNDSSVSFRISSEILFPSGQSDLSLGGLAVLRKLIPVLDSVPHKIIVAGHTDPQDIRNSRFPSNWELSGARAGSVVRYLQSNGIQPNRLAAIGYADTRPLADNALAEGRARNRRVELILER</sequence>
<evidence type="ECO:0000256" key="1">
    <source>
        <dbReference type="ARBA" id="ARBA00004162"/>
    </source>
</evidence>
<dbReference type="EMBL" id="JAKNRV010000011">
    <property type="protein sequence ID" value="MCK1783309.1"/>
    <property type="molecule type" value="Genomic_DNA"/>
</dbReference>
<dbReference type="Gene3D" id="3.30.1330.60">
    <property type="entry name" value="OmpA-like domain"/>
    <property type="match status" value="1"/>
</dbReference>
<dbReference type="Proteomes" id="UP001317085">
    <property type="component" value="Unassembled WGS sequence"/>
</dbReference>
<evidence type="ECO:0000313" key="10">
    <source>
        <dbReference type="EMBL" id="MCK1783309.1"/>
    </source>
</evidence>
<protein>
    <submittedName>
        <fullName evidence="10">OmpA family protein</fullName>
    </submittedName>
</protein>
<evidence type="ECO:0000256" key="3">
    <source>
        <dbReference type="ARBA" id="ARBA00022475"/>
    </source>
</evidence>